<feature type="region of interest" description="Disordered" evidence="1">
    <location>
        <begin position="1"/>
        <end position="31"/>
    </location>
</feature>
<organism evidence="2 3">
    <name type="scientific">Streptomyces capoamus</name>
    <dbReference type="NCBI Taxonomy" id="68183"/>
    <lineage>
        <taxon>Bacteria</taxon>
        <taxon>Bacillati</taxon>
        <taxon>Actinomycetota</taxon>
        <taxon>Actinomycetes</taxon>
        <taxon>Kitasatosporales</taxon>
        <taxon>Streptomycetaceae</taxon>
        <taxon>Streptomyces</taxon>
    </lineage>
</organism>
<feature type="region of interest" description="Disordered" evidence="1">
    <location>
        <begin position="86"/>
        <end position="115"/>
    </location>
</feature>
<comment type="caution">
    <text evidence="2">The sequence shown here is derived from an EMBL/GenBank/DDBJ whole genome shotgun (WGS) entry which is preliminary data.</text>
</comment>
<dbReference type="Proteomes" id="UP000619355">
    <property type="component" value="Unassembled WGS sequence"/>
</dbReference>
<evidence type="ECO:0000256" key="1">
    <source>
        <dbReference type="SAM" id="MobiDB-lite"/>
    </source>
</evidence>
<evidence type="ECO:0000313" key="2">
    <source>
        <dbReference type="EMBL" id="GHG33907.1"/>
    </source>
</evidence>
<dbReference type="AlphaFoldDB" id="A0A919ESV5"/>
<name>A0A919ESV5_9ACTN</name>
<dbReference type="EMBL" id="BNBF01000001">
    <property type="protein sequence ID" value="GHG33907.1"/>
    <property type="molecule type" value="Genomic_DNA"/>
</dbReference>
<gene>
    <name evidence="2" type="ORF">GCM10018980_03020</name>
</gene>
<evidence type="ECO:0000313" key="3">
    <source>
        <dbReference type="Proteomes" id="UP000619355"/>
    </source>
</evidence>
<proteinExistence type="predicted"/>
<reference evidence="3" key="1">
    <citation type="journal article" date="2019" name="Int. J. Syst. Evol. Microbiol.">
        <title>The Global Catalogue of Microorganisms (GCM) 10K type strain sequencing project: providing services to taxonomists for standard genome sequencing and annotation.</title>
        <authorList>
            <consortium name="The Broad Institute Genomics Platform"/>
            <consortium name="The Broad Institute Genome Sequencing Center for Infectious Disease"/>
            <person name="Wu L."/>
            <person name="Ma J."/>
        </authorList>
    </citation>
    <scope>NUCLEOTIDE SEQUENCE [LARGE SCALE GENOMIC DNA]</scope>
    <source>
        <strain evidence="3">JCM 4253</strain>
    </source>
</reference>
<accession>A0A919ESV5</accession>
<keyword evidence="3" id="KW-1185">Reference proteome</keyword>
<sequence length="115" mass="11595">MTGGLRREVQPGGELCGGHLGAPENGLGLQEDLAPDATGPALAGKVVTQHRTLGAQQQCGMRQYVIKIVRHAGMLPAGCDNRARPPPAGPCPIGAQSGIRTAGTAPGPLPSSGNE</sequence>
<protein>
    <submittedName>
        <fullName evidence="2">Uncharacterized protein</fullName>
    </submittedName>
</protein>